<accession>A0A4R1K6K7</accession>
<keyword evidence="6" id="KW-0676">Redox-active center</keyword>
<protein>
    <submittedName>
        <fullName evidence="8">NADPH-dependent 2,4-dienoyl-CoA reductase/sulfur reductase-like enzyme</fullName>
    </submittedName>
</protein>
<dbReference type="PRINTS" id="PR00368">
    <property type="entry name" value="FADPNR"/>
</dbReference>
<reference evidence="8 9" key="1">
    <citation type="submission" date="2019-03" db="EMBL/GenBank/DDBJ databases">
        <title>Genomic Encyclopedia of Type Strains, Phase IV (KMG-IV): sequencing the most valuable type-strain genomes for metagenomic binning, comparative biology and taxonomic classification.</title>
        <authorList>
            <person name="Goeker M."/>
        </authorList>
    </citation>
    <scope>NUCLEOTIDE SEQUENCE [LARGE SCALE GENOMIC DNA]</scope>
    <source>
        <strain evidence="8 9">DSM 24984</strain>
    </source>
</reference>
<dbReference type="Gene3D" id="3.50.50.60">
    <property type="entry name" value="FAD/NAD(P)-binding domain"/>
    <property type="match status" value="2"/>
</dbReference>
<dbReference type="Pfam" id="PF07992">
    <property type="entry name" value="Pyr_redox_2"/>
    <property type="match status" value="1"/>
</dbReference>
<evidence type="ECO:0000256" key="1">
    <source>
        <dbReference type="ARBA" id="ARBA00001974"/>
    </source>
</evidence>
<dbReference type="InterPro" id="IPR050260">
    <property type="entry name" value="FAD-bd_OxRdtase"/>
</dbReference>
<evidence type="ECO:0000256" key="4">
    <source>
        <dbReference type="ARBA" id="ARBA00022827"/>
    </source>
</evidence>
<keyword evidence="9" id="KW-1185">Reference proteome</keyword>
<comment type="cofactor">
    <cofactor evidence="1">
        <name>FAD</name>
        <dbReference type="ChEBI" id="CHEBI:57692"/>
    </cofactor>
</comment>
<proteinExistence type="inferred from homology"/>
<dbReference type="InterPro" id="IPR036873">
    <property type="entry name" value="Rhodanese-like_dom_sf"/>
</dbReference>
<dbReference type="GO" id="GO:0016491">
    <property type="term" value="F:oxidoreductase activity"/>
    <property type="evidence" value="ECO:0007669"/>
    <property type="project" value="UniProtKB-KW"/>
</dbReference>
<evidence type="ECO:0000256" key="2">
    <source>
        <dbReference type="ARBA" id="ARBA00009130"/>
    </source>
</evidence>
<name>A0A4R1K6K7_9BACT</name>
<dbReference type="InterPro" id="IPR036188">
    <property type="entry name" value="FAD/NAD-bd_sf"/>
</dbReference>
<dbReference type="PANTHER" id="PTHR43429">
    <property type="entry name" value="PYRIDINE NUCLEOTIDE-DISULFIDE OXIDOREDUCTASE DOMAIN-CONTAINING"/>
    <property type="match status" value="1"/>
</dbReference>
<dbReference type="Proteomes" id="UP000294614">
    <property type="component" value="Unassembled WGS sequence"/>
</dbReference>
<dbReference type="InterPro" id="IPR016156">
    <property type="entry name" value="FAD/NAD-linked_Rdtase_dimer_sf"/>
</dbReference>
<dbReference type="EMBL" id="SMGG01000005">
    <property type="protein sequence ID" value="TCK59834.1"/>
    <property type="molecule type" value="Genomic_DNA"/>
</dbReference>
<dbReference type="Pfam" id="PF00581">
    <property type="entry name" value="Rhodanese"/>
    <property type="match status" value="1"/>
</dbReference>
<comment type="caution">
    <text evidence="8">The sequence shown here is derived from an EMBL/GenBank/DDBJ whole genome shotgun (WGS) entry which is preliminary data.</text>
</comment>
<dbReference type="InterPro" id="IPR023753">
    <property type="entry name" value="FAD/NAD-binding_dom"/>
</dbReference>
<dbReference type="OrthoDB" id="9802028at2"/>
<dbReference type="PROSITE" id="PS50206">
    <property type="entry name" value="RHODANESE_3"/>
    <property type="match status" value="1"/>
</dbReference>
<evidence type="ECO:0000313" key="9">
    <source>
        <dbReference type="Proteomes" id="UP000294614"/>
    </source>
</evidence>
<dbReference type="InterPro" id="IPR004099">
    <property type="entry name" value="Pyr_nucl-diS_OxRdtase_dimer"/>
</dbReference>
<gene>
    <name evidence="8" type="ORF">C8D98_2001</name>
</gene>
<dbReference type="SUPFAM" id="SSF55424">
    <property type="entry name" value="FAD/NAD-linked reductases, dimerisation (C-terminal) domain"/>
    <property type="match status" value="1"/>
</dbReference>
<dbReference type="PRINTS" id="PR00411">
    <property type="entry name" value="PNDRDTASEI"/>
</dbReference>
<dbReference type="SUPFAM" id="SSF51905">
    <property type="entry name" value="FAD/NAD(P)-binding domain"/>
    <property type="match status" value="1"/>
</dbReference>
<dbReference type="AlphaFoldDB" id="A0A4R1K6K7"/>
<keyword evidence="4" id="KW-0274">FAD</keyword>
<dbReference type="InterPro" id="IPR001763">
    <property type="entry name" value="Rhodanese-like_dom"/>
</dbReference>
<keyword evidence="3" id="KW-0285">Flavoprotein</keyword>
<comment type="similarity">
    <text evidence="2">Belongs to the class-III pyridine nucleotide-disulfide oxidoreductase family.</text>
</comment>
<sequence length="550" mass="59295">MNNRIVIIGGVAAGATAAAKARRTSEDVSITMAEKSRYISFANCGLPYYTGGVIESRSDILLHTRQSFGQRFNAEVLTGTEAVNIDPKSKRVTFSSGGKITEKPYDKLLIATGAKTFIPKIDGLDSVPCFTMRTVEDADGIKDFIEKNRPQTALIIGGGFIGVETAEAMLHCGIKPVVAEAADEIMPNLPKIIAVNLREKMEESGCTVVTKRFVRSLRKAERIEAELSDGQTVQADFVILCTGVRPEVELAVSAGVQIGEKGGILTNERMETSVQDIYAAGDAAEKTNLITGKKMLLPLAGPANREGRTAGCNMAGGDMVFKGVIGSSVLGFQGFVVAQTGLTYEQALAAGFDADYVYTEDVNTTSYYPGHGYIFMMTVFDRKTSRLLGLSACGAEGTEKRADEAAVAIYSGLTVYDLEHLEFCYAPQFASAKDNLNIAGFVAANSLRSTGFTVTPEFIYEKIRSGAKLQILDVRSAPEFAAYAIEGAVNISVNDVRNCTDKIDRSLPVYVYCAVGFRGYLAVRTLRNLGFEAFNITGGIEAYFRVKKIS</sequence>
<evidence type="ECO:0000256" key="5">
    <source>
        <dbReference type="ARBA" id="ARBA00023002"/>
    </source>
</evidence>
<organism evidence="8 9">
    <name type="scientific">Seleniivibrio woodruffii</name>
    <dbReference type="NCBI Taxonomy" id="1078050"/>
    <lineage>
        <taxon>Bacteria</taxon>
        <taxon>Pseudomonadati</taxon>
        <taxon>Deferribacterota</taxon>
        <taxon>Deferribacteres</taxon>
        <taxon>Deferribacterales</taxon>
        <taxon>Geovibrionaceae</taxon>
        <taxon>Seleniivibrio</taxon>
    </lineage>
</organism>
<evidence type="ECO:0000256" key="6">
    <source>
        <dbReference type="ARBA" id="ARBA00023284"/>
    </source>
</evidence>
<dbReference type="SMART" id="SM00450">
    <property type="entry name" value="RHOD"/>
    <property type="match status" value="1"/>
</dbReference>
<dbReference type="RefSeq" id="WP_132873991.1">
    <property type="nucleotide sequence ID" value="NZ_SMGG01000005.1"/>
</dbReference>
<dbReference type="SUPFAM" id="SSF52821">
    <property type="entry name" value="Rhodanese/Cell cycle control phosphatase"/>
    <property type="match status" value="1"/>
</dbReference>
<feature type="domain" description="Rhodanese" evidence="7">
    <location>
        <begin position="465"/>
        <end position="548"/>
    </location>
</feature>
<dbReference type="Pfam" id="PF02852">
    <property type="entry name" value="Pyr_redox_dim"/>
    <property type="match status" value="1"/>
</dbReference>
<evidence type="ECO:0000256" key="3">
    <source>
        <dbReference type="ARBA" id="ARBA00022630"/>
    </source>
</evidence>
<evidence type="ECO:0000313" key="8">
    <source>
        <dbReference type="EMBL" id="TCK59834.1"/>
    </source>
</evidence>
<keyword evidence="5" id="KW-0560">Oxidoreductase</keyword>
<dbReference type="Gene3D" id="3.40.250.10">
    <property type="entry name" value="Rhodanese-like domain"/>
    <property type="match status" value="1"/>
</dbReference>
<evidence type="ECO:0000259" key="7">
    <source>
        <dbReference type="PROSITE" id="PS50206"/>
    </source>
</evidence>
<dbReference type="PANTHER" id="PTHR43429:SF1">
    <property type="entry name" value="NAD(P)H SULFUR OXIDOREDUCTASE (COA-DEPENDENT)"/>
    <property type="match status" value="1"/>
</dbReference>